<accession>E0UCZ0</accession>
<dbReference type="HOGENOM" id="CLU_078800_0_0_3"/>
<proteinExistence type="predicted"/>
<dbReference type="SMART" id="SM00530">
    <property type="entry name" value="HTH_XRE"/>
    <property type="match status" value="1"/>
</dbReference>
<keyword evidence="5" id="KW-1185">Reference proteome</keyword>
<dbReference type="eggNOG" id="COG0576">
    <property type="taxonomic scope" value="Bacteria"/>
</dbReference>
<feature type="coiled-coil region" evidence="1">
    <location>
        <begin position="87"/>
        <end position="143"/>
    </location>
</feature>
<evidence type="ECO:0000313" key="4">
    <source>
        <dbReference type="EMBL" id="ADN16455.1"/>
    </source>
</evidence>
<evidence type="ECO:0000313" key="5">
    <source>
        <dbReference type="Proteomes" id="UP000008206"/>
    </source>
</evidence>
<dbReference type="GO" id="GO:0000774">
    <property type="term" value="F:adenyl-nucleotide exchange factor activity"/>
    <property type="evidence" value="ECO:0007669"/>
    <property type="project" value="InterPro"/>
</dbReference>
<dbReference type="SUPFAM" id="SSF47413">
    <property type="entry name" value="lambda repressor-like DNA-binding domains"/>
    <property type="match status" value="1"/>
</dbReference>
<feature type="region of interest" description="Disordered" evidence="2">
    <location>
        <begin position="246"/>
        <end position="289"/>
    </location>
</feature>
<gene>
    <name evidence="4" type="ordered locus">Cyan7822_4545</name>
</gene>
<dbReference type="RefSeq" id="WP_013324502.1">
    <property type="nucleotide sequence ID" value="NC_014501.1"/>
</dbReference>
<keyword evidence="1" id="KW-0175">Coiled coil</keyword>
<name>E0UCZ0_GLOV7</name>
<reference evidence="5" key="1">
    <citation type="journal article" date="2011" name="MBio">
        <title>Novel metabolic attributes of the genus Cyanothece, comprising a group of unicellular nitrogen-fixing Cyanobacteria.</title>
        <authorList>
            <person name="Bandyopadhyay A."/>
            <person name="Elvitigala T."/>
            <person name="Welsh E."/>
            <person name="Stockel J."/>
            <person name="Liberton M."/>
            <person name="Min H."/>
            <person name="Sherman L.A."/>
            <person name="Pakrasi H.B."/>
        </authorList>
    </citation>
    <scope>NUCLEOTIDE SEQUENCE [LARGE SCALE GENOMIC DNA]</scope>
    <source>
        <strain evidence="5">PCC 7822</strain>
    </source>
</reference>
<dbReference type="InterPro" id="IPR010982">
    <property type="entry name" value="Lambda_DNA-bd_dom_sf"/>
</dbReference>
<feature type="compositionally biased region" description="Basic and acidic residues" evidence="2">
    <location>
        <begin position="247"/>
        <end position="259"/>
    </location>
</feature>
<dbReference type="GO" id="GO:0051087">
    <property type="term" value="F:protein-folding chaperone binding"/>
    <property type="evidence" value="ECO:0007669"/>
    <property type="project" value="InterPro"/>
</dbReference>
<evidence type="ECO:0000256" key="2">
    <source>
        <dbReference type="SAM" id="MobiDB-lite"/>
    </source>
</evidence>
<evidence type="ECO:0000256" key="1">
    <source>
        <dbReference type="SAM" id="Coils"/>
    </source>
</evidence>
<dbReference type="Proteomes" id="UP000008206">
    <property type="component" value="Chromosome"/>
</dbReference>
<dbReference type="GO" id="GO:0003677">
    <property type="term" value="F:DNA binding"/>
    <property type="evidence" value="ECO:0007669"/>
    <property type="project" value="InterPro"/>
</dbReference>
<dbReference type="AlphaFoldDB" id="E0UCZ0"/>
<dbReference type="GO" id="GO:0042803">
    <property type="term" value="F:protein homodimerization activity"/>
    <property type="evidence" value="ECO:0007669"/>
    <property type="project" value="InterPro"/>
</dbReference>
<dbReference type="GO" id="GO:0006457">
    <property type="term" value="P:protein folding"/>
    <property type="evidence" value="ECO:0007669"/>
    <property type="project" value="InterPro"/>
</dbReference>
<dbReference type="EMBL" id="CP002198">
    <property type="protein sequence ID" value="ADN16455.1"/>
    <property type="molecule type" value="Genomic_DNA"/>
</dbReference>
<dbReference type="Pfam" id="PF01025">
    <property type="entry name" value="GrpE"/>
    <property type="match status" value="1"/>
</dbReference>
<organism evidence="4 5">
    <name type="scientific">Gloeothece verrucosa (strain PCC 7822)</name>
    <name type="common">Cyanothece sp. (strain PCC 7822)</name>
    <dbReference type="NCBI Taxonomy" id="497965"/>
    <lineage>
        <taxon>Bacteria</taxon>
        <taxon>Bacillati</taxon>
        <taxon>Cyanobacteriota</taxon>
        <taxon>Cyanophyceae</taxon>
        <taxon>Oscillatoriophycideae</taxon>
        <taxon>Chroococcales</taxon>
        <taxon>Aphanothecaceae</taxon>
        <taxon>Gloeothece</taxon>
        <taxon>Gloeothece verrucosa</taxon>
    </lineage>
</organism>
<sequence>MSKSIYIKNHQQLEHLMQQVGIPTVKELSRLSEVSEWQITRIEYGLILKIPVEILLKLANTLEISLNDFLTRFSSDEAVSLPLPEQMRSDTYALESLEEDYQQLQQLIEQERETSRNEFHRLQQQMEQQKETLKQEFQRSSLQTLESWLLQWPTAALSAQKNPKLPAIKLLPLLKPMAILLKQWGVEAIASVGELVPYDPQYHQLMEGQAEPGERVRVRYVGYRQGDTLLYRAKVSSLEAVAAPKTESVKTVEDTEENKAPTTVLDIPQSSTPTNLDAPDDSSATILDVSEDAAVDEATAKKIIQ</sequence>
<dbReference type="InterPro" id="IPR001387">
    <property type="entry name" value="Cro/C1-type_HTH"/>
</dbReference>
<dbReference type="OrthoDB" id="582213at2"/>
<feature type="domain" description="HTH cro/C1-type" evidence="3">
    <location>
        <begin position="24"/>
        <end position="69"/>
    </location>
</feature>
<protein>
    <submittedName>
        <fullName evidence="4">Transcriptional regulator, XRE family</fullName>
    </submittedName>
</protein>
<dbReference type="InterPro" id="IPR000740">
    <property type="entry name" value="GrpE"/>
</dbReference>
<evidence type="ECO:0000259" key="3">
    <source>
        <dbReference type="PROSITE" id="PS50943"/>
    </source>
</evidence>
<dbReference type="Gene3D" id="1.10.260.40">
    <property type="entry name" value="lambda repressor-like DNA-binding domains"/>
    <property type="match status" value="1"/>
</dbReference>
<dbReference type="KEGG" id="cyj:Cyan7822_4545"/>
<dbReference type="STRING" id="497965.Cyan7822_4545"/>
<dbReference type="Pfam" id="PF13443">
    <property type="entry name" value="HTH_26"/>
    <property type="match status" value="1"/>
</dbReference>
<dbReference type="PROSITE" id="PS50943">
    <property type="entry name" value="HTH_CROC1"/>
    <property type="match status" value="1"/>
</dbReference>
<dbReference type="CDD" id="cd00093">
    <property type="entry name" value="HTH_XRE"/>
    <property type="match status" value="1"/>
</dbReference>